<evidence type="ECO:0000256" key="1">
    <source>
        <dbReference type="SAM" id="MobiDB-lite"/>
    </source>
</evidence>
<reference evidence="3" key="1">
    <citation type="submission" date="2016-08" db="EMBL/GenBank/DDBJ databases">
        <title>Complete genome of Cloacibacillus porcorum.</title>
        <authorList>
            <person name="Looft T."/>
            <person name="Bayles D.O."/>
            <person name="Alt D.P."/>
        </authorList>
    </citation>
    <scope>NUCLEOTIDE SEQUENCE [LARGE SCALE GENOMIC DNA]</scope>
    <source>
        <strain evidence="3">CL-84</strain>
    </source>
</reference>
<dbReference type="GO" id="GO:0005975">
    <property type="term" value="P:carbohydrate metabolic process"/>
    <property type="evidence" value="ECO:0007669"/>
    <property type="project" value="InterPro"/>
</dbReference>
<name>A0A1B2I1M1_9BACT</name>
<feature type="region of interest" description="Disordered" evidence="1">
    <location>
        <begin position="45"/>
        <end position="68"/>
    </location>
</feature>
<dbReference type="CDD" id="cd10944">
    <property type="entry name" value="CE4_SmPgdA_like"/>
    <property type="match status" value="1"/>
</dbReference>
<dbReference type="EMBL" id="CP016757">
    <property type="protein sequence ID" value="ANZ43874.1"/>
    <property type="molecule type" value="Genomic_DNA"/>
</dbReference>
<feature type="compositionally biased region" description="Polar residues" evidence="1">
    <location>
        <begin position="58"/>
        <end position="68"/>
    </location>
</feature>
<dbReference type="KEGG" id="cpor:BED41_01475"/>
<gene>
    <name evidence="3" type="ORF">BED41_01475</name>
</gene>
<keyword evidence="4" id="KW-1185">Reference proteome</keyword>
<dbReference type="InterPro" id="IPR050248">
    <property type="entry name" value="Polysacc_deacetylase_ArnD"/>
</dbReference>
<protein>
    <recommendedName>
        <fullName evidence="2">NodB homology domain-containing protein</fullName>
    </recommendedName>
</protein>
<dbReference type="SUPFAM" id="SSF88713">
    <property type="entry name" value="Glycoside hydrolase/deacetylase"/>
    <property type="match status" value="1"/>
</dbReference>
<evidence type="ECO:0000313" key="3">
    <source>
        <dbReference type="EMBL" id="ANZ43874.1"/>
    </source>
</evidence>
<dbReference type="Proteomes" id="UP000093044">
    <property type="component" value="Chromosome"/>
</dbReference>
<dbReference type="PANTHER" id="PTHR10587:SF125">
    <property type="entry name" value="POLYSACCHARIDE DEACETYLASE YHEN-RELATED"/>
    <property type="match status" value="1"/>
</dbReference>
<dbReference type="InterPro" id="IPR002509">
    <property type="entry name" value="NODB_dom"/>
</dbReference>
<evidence type="ECO:0000259" key="2">
    <source>
        <dbReference type="PROSITE" id="PS51677"/>
    </source>
</evidence>
<dbReference type="InterPro" id="IPR011330">
    <property type="entry name" value="Glyco_hydro/deAcase_b/a-brl"/>
</dbReference>
<feature type="compositionally biased region" description="Basic and acidic residues" evidence="1">
    <location>
        <begin position="45"/>
        <end position="57"/>
    </location>
</feature>
<dbReference type="OrthoDB" id="5491at2"/>
<sequence>MRYFGSVAFFRHLIILALLLMAVLSGKYLIDVFIRKEPPEIKKERVSDLQYDKKSLSESDGTPQNRPPSFSYQSAYSELYGAAGQERELQDGVVYLTFDDGPSKYTPAFLDLLKKHGVQATFFLVGTNVQRYPSVVRRIKSEGHAIGVHTYSHKYLQIYMNVDSYLKDFSMAKDAIYRATGDRCAIFRFPGGSINVFNSRIYGELTAEMLRRGFKFYDWNVSAGDAVKKTIKKNIIDNVANNVRRDQPNIVLMHDTSELSLTSLEQIILRLKKENYIFKALGNEDRPITFTHIK</sequence>
<dbReference type="Gene3D" id="3.20.20.370">
    <property type="entry name" value="Glycoside hydrolase/deacetylase"/>
    <property type="match status" value="1"/>
</dbReference>
<dbReference type="GO" id="GO:0016810">
    <property type="term" value="F:hydrolase activity, acting on carbon-nitrogen (but not peptide) bonds"/>
    <property type="evidence" value="ECO:0007669"/>
    <property type="project" value="InterPro"/>
</dbReference>
<feature type="domain" description="NodB homology" evidence="2">
    <location>
        <begin position="92"/>
        <end position="279"/>
    </location>
</feature>
<accession>A0A1B2I1M1</accession>
<evidence type="ECO:0000313" key="4">
    <source>
        <dbReference type="Proteomes" id="UP000093044"/>
    </source>
</evidence>
<dbReference type="AlphaFoldDB" id="A0A1B2I1M1"/>
<organism evidence="3 4">
    <name type="scientific">Cloacibacillus porcorum</name>
    <dbReference type="NCBI Taxonomy" id="1197717"/>
    <lineage>
        <taxon>Bacteria</taxon>
        <taxon>Thermotogati</taxon>
        <taxon>Synergistota</taxon>
        <taxon>Synergistia</taxon>
        <taxon>Synergistales</taxon>
        <taxon>Synergistaceae</taxon>
        <taxon>Cloacibacillus</taxon>
    </lineage>
</organism>
<dbReference type="PANTHER" id="PTHR10587">
    <property type="entry name" value="GLYCOSYL TRANSFERASE-RELATED"/>
    <property type="match status" value="1"/>
</dbReference>
<dbReference type="STRING" id="1197717.BED41_01475"/>
<dbReference type="Pfam" id="PF01522">
    <property type="entry name" value="Polysacc_deac_1"/>
    <property type="match status" value="1"/>
</dbReference>
<proteinExistence type="predicted"/>
<dbReference type="PROSITE" id="PS51677">
    <property type="entry name" value="NODB"/>
    <property type="match status" value="1"/>
</dbReference>